<organism evidence="2 3">
    <name type="scientific">Rhizobium multihospitium</name>
    <dbReference type="NCBI Taxonomy" id="410764"/>
    <lineage>
        <taxon>Bacteria</taxon>
        <taxon>Pseudomonadati</taxon>
        <taxon>Pseudomonadota</taxon>
        <taxon>Alphaproteobacteria</taxon>
        <taxon>Hyphomicrobiales</taxon>
        <taxon>Rhizobiaceae</taxon>
        <taxon>Rhizobium/Agrobacterium group</taxon>
        <taxon>Rhizobium</taxon>
    </lineage>
</organism>
<protein>
    <submittedName>
        <fullName evidence="2">Methyltransferase domain-containing protein</fullName>
    </submittedName>
</protein>
<dbReference type="AlphaFoldDB" id="A0A1C3W0M3"/>
<keyword evidence="3" id="KW-1185">Reference proteome</keyword>
<dbReference type="GO" id="GO:0008168">
    <property type="term" value="F:methyltransferase activity"/>
    <property type="evidence" value="ECO:0007669"/>
    <property type="project" value="UniProtKB-KW"/>
</dbReference>
<dbReference type="CDD" id="cd02440">
    <property type="entry name" value="AdoMet_MTases"/>
    <property type="match status" value="1"/>
</dbReference>
<reference evidence="3" key="1">
    <citation type="submission" date="2016-08" db="EMBL/GenBank/DDBJ databases">
        <authorList>
            <person name="Varghese N."/>
            <person name="Submissions Spin"/>
        </authorList>
    </citation>
    <scope>NUCLEOTIDE SEQUENCE [LARGE SCALE GENOMIC DNA]</scope>
    <source>
        <strain evidence="3">HAMBI 2975</strain>
    </source>
</reference>
<dbReference type="Gene3D" id="3.40.50.150">
    <property type="entry name" value="Vaccinia Virus protein VP39"/>
    <property type="match status" value="1"/>
</dbReference>
<dbReference type="InterPro" id="IPR041698">
    <property type="entry name" value="Methyltransf_25"/>
</dbReference>
<keyword evidence="2" id="KW-0489">Methyltransferase</keyword>
<sequence length="268" mass="29569">MFMYMSSTPIESDVVFSGRRSATYRDALHLFPDAWLDDIAAMRRFLQPVDGRRVLEIGAGNGHFSRAIAEDIGPAGLLVATDPSTEQLEDLEVESGGRIRVFGQAAHMLDLPIRDFDMAWSRGAVHHISDKTAAWKAIATHMRPGGKLVIADIFAGTRLAAYFDDFIALSCCTGHEVSFLSREFATSLCALTGWDKPQFTDVTTRWRFDTKADLGHFLLLLFSATEIFTDADCLAAAERHLDVVSDGNGIALLWPMTVMETTRLPPAN</sequence>
<dbReference type="Pfam" id="PF13649">
    <property type="entry name" value="Methyltransf_25"/>
    <property type="match status" value="1"/>
</dbReference>
<dbReference type="GO" id="GO:0032259">
    <property type="term" value="P:methylation"/>
    <property type="evidence" value="ECO:0007669"/>
    <property type="project" value="UniProtKB-KW"/>
</dbReference>
<keyword evidence="2" id="KW-0808">Transferase</keyword>
<accession>A0A1C3W0M3</accession>
<dbReference type="STRING" id="410764.GA0061103_4640"/>
<dbReference type="Proteomes" id="UP000199101">
    <property type="component" value="Unassembled WGS sequence"/>
</dbReference>
<evidence type="ECO:0000313" key="3">
    <source>
        <dbReference type="Proteomes" id="UP000199101"/>
    </source>
</evidence>
<feature type="domain" description="Methyltransferase" evidence="1">
    <location>
        <begin position="54"/>
        <end position="146"/>
    </location>
</feature>
<dbReference type="SUPFAM" id="SSF53335">
    <property type="entry name" value="S-adenosyl-L-methionine-dependent methyltransferases"/>
    <property type="match status" value="1"/>
</dbReference>
<evidence type="ECO:0000313" key="2">
    <source>
        <dbReference type="EMBL" id="SCB33560.1"/>
    </source>
</evidence>
<dbReference type="EMBL" id="FMAG01000004">
    <property type="protein sequence ID" value="SCB33560.1"/>
    <property type="molecule type" value="Genomic_DNA"/>
</dbReference>
<gene>
    <name evidence="2" type="ORF">GA0061103_4640</name>
</gene>
<proteinExistence type="predicted"/>
<evidence type="ECO:0000259" key="1">
    <source>
        <dbReference type="Pfam" id="PF13649"/>
    </source>
</evidence>
<dbReference type="OrthoDB" id="9787738at2"/>
<dbReference type="InterPro" id="IPR029063">
    <property type="entry name" value="SAM-dependent_MTases_sf"/>
</dbReference>
<name>A0A1C3W0M3_9HYPH</name>